<dbReference type="EMBL" id="JAIMBW010000001">
    <property type="protein sequence ID" value="MBY4894620.1"/>
    <property type="molecule type" value="Genomic_DNA"/>
</dbReference>
<gene>
    <name evidence="2" type="ORF">KUL25_17815</name>
</gene>
<dbReference type="SUPFAM" id="SSF53795">
    <property type="entry name" value="PEP carboxykinase-like"/>
    <property type="match status" value="1"/>
</dbReference>
<proteinExistence type="predicted"/>
<evidence type="ECO:0000313" key="3">
    <source>
        <dbReference type="Proteomes" id="UP000693972"/>
    </source>
</evidence>
<evidence type="ECO:0000313" key="2">
    <source>
        <dbReference type="EMBL" id="QXL90113.1"/>
    </source>
</evidence>
<protein>
    <submittedName>
        <fullName evidence="2">Serine kinase</fullName>
    </submittedName>
</protein>
<dbReference type="GO" id="GO:0000155">
    <property type="term" value="F:phosphorelay sensor kinase activity"/>
    <property type="evidence" value="ECO:0007669"/>
    <property type="project" value="InterPro"/>
</dbReference>
<accession>A0A975YI04</accession>
<keyword evidence="2" id="KW-0418">Kinase</keyword>
<dbReference type="Proteomes" id="UP000693972">
    <property type="component" value="Unassembled WGS sequence"/>
</dbReference>
<keyword evidence="2" id="KW-0808">Transferase</keyword>
<dbReference type="GO" id="GO:0006109">
    <property type="term" value="P:regulation of carbohydrate metabolic process"/>
    <property type="evidence" value="ECO:0007669"/>
    <property type="project" value="InterPro"/>
</dbReference>
<dbReference type="InterPro" id="IPR011104">
    <property type="entry name" value="Hpr_kin/Pase_C"/>
</dbReference>
<sequence length="134" mass="14114">MYFHATAVAVGGRGVLILGPSGSGKSSLALALLAHGAELICDDGVWLDGLDLTRPDGAPDLIEARGVGLLHAGPICPRAPLSLVVDLDRAETDRLPPRRLVHIHNQKVELILAAGQVTLAPTLIHLLRYGRADL</sequence>
<dbReference type="Pfam" id="PF07475">
    <property type="entry name" value="Hpr_kinase_C"/>
    <property type="match status" value="1"/>
</dbReference>
<dbReference type="GO" id="GO:0005524">
    <property type="term" value="F:ATP binding"/>
    <property type="evidence" value="ECO:0007669"/>
    <property type="project" value="InterPro"/>
</dbReference>
<dbReference type="AlphaFoldDB" id="A0A975YI04"/>
<dbReference type="InterPro" id="IPR027417">
    <property type="entry name" value="P-loop_NTPase"/>
</dbReference>
<keyword evidence="3" id="KW-1185">Reference proteome</keyword>
<dbReference type="EMBL" id="CP078073">
    <property type="protein sequence ID" value="QXL90113.1"/>
    <property type="molecule type" value="Genomic_DNA"/>
</dbReference>
<evidence type="ECO:0000259" key="1">
    <source>
        <dbReference type="Pfam" id="PF07475"/>
    </source>
</evidence>
<organism evidence="2">
    <name type="scientific">Gymnodinialimonas phycosphaerae</name>
    <dbReference type="NCBI Taxonomy" id="2841589"/>
    <lineage>
        <taxon>Bacteria</taxon>
        <taxon>Pseudomonadati</taxon>
        <taxon>Pseudomonadota</taxon>
        <taxon>Alphaproteobacteria</taxon>
        <taxon>Rhodobacterales</taxon>
        <taxon>Paracoccaceae</taxon>
        <taxon>Gymnodinialimonas</taxon>
    </lineage>
</organism>
<dbReference type="Gene3D" id="3.40.50.300">
    <property type="entry name" value="P-loop containing nucleotide triphosphate hydrolases"/>
    <property type="match status" value="1"/>
</dbReference>
<reference evidence="2 3" key="1">
    <citation type="submission" date="2021-07" db="EMBL/GenBank/DDBJ databases">
        <title>Karlodiniumbacter phycospheric gen. nov., sp. nov., a phycosphere bacterium isolated from karlodinium veneficum.</title>
        <authorList>
            <person name="Peng Y."/>
            <person name="Jiang L."/>
            <person name="Lee J."/>
        </authorList>
    </citation>
    <scope>NUCLEOTIDE SEQUENCE</scope>
    <source>
        <strain evidence="2 3">N5</strain>
    </source>
</reference>
<feature type="domain" description="HPr kinase/phosphorylase C-terminal" evidence="1">
    <location>
        <begin position="3"/>
        <end position="90"/>
    </location>
</feature>
<name>A0A975YI04_9RHOB</name>